<dbReference type="Gene3D" id="3.50.50.60">
    <property type="entry name" value="FAD/NAD(P)-binding domain"/>
    <property type="match status" value="2"/>
</dbReference>
<dbReference type="InterPro" id="IPR050982">
    <property type="entry name" value="Auxin_biosynth/cation_transpt"/>
</dbReference>
<dbReference type="RefSeq" id="XP_022318058.1">
    <property type="nucleotide sequence ID" value="XM_022462350.1"/>
</dbReference>
<reference evidence="4" key="1">
    <citation type="submission" date="2025-08" db="UniProtKB">
        <authorList>
            <consortium name="RefSeq"/>
        </authorList>
    </citation>
    <scope>IDENTIFICATION</scope>
    <source>
        <tissue evidence="4">Whole sample</tissue>
    </source>
</reference>
<dbReference type="GeneID" id="111121194"/>
<dbReference type="Pfam" id="PF13738">
    <property type="entry name" value="Pyr_redox_3"/>
    <property type="match status" value="1"/>
</dbReference>
<keyword evidence="2" id="KW-0732">Signal</keyword>
<dbReference type="GO" id="GO:0004497">
    <property type="term" value="F:monooxygenase activity"/>
    <property type="evidence" value="ECO:0007669"/>
    <property type="project" value="TreeGrafter"/>
</dbReference>
<gene>
    <name evidence="4" type="primary">LOC111121194</name>
</gene>
<proteinExistence type="predicted"/>
<feature type="signal peptide" evidence="2">
    <location>
        <begin position="1"/>
        <end position="26"/>
    </location>
</feature>
<dbReference type="AlphaFoldDB" id="A0A8B8CQF0"/>
<dbReference type="FunFam" id="3.50.50.60:FF:000521">
    <property type="entry name" value="FAD dependent oxidoreductase domain containing 2"/>
    <property type="match status" value="1"/>
</dbReference>
<dbReference type="Proteomes" id="UP000694844">
    <property type="component" value="Chromosome 2"/>
</dbReference>
<evidence type="ECO:0000313" key="3">
    <source>
        <dbReference type="Proteomes" id="UP000694844"/>
    </source>
</evidence>
<dbReference type="OrthoDB" id="66881at2759"/>
<organism evidence="3 4">
    <name type="scientific">Crassostrea virginica</name>
    <name type="common">Eastern oyster</name>
    <dbReference type="NCBI Taxonomy" id="6565"/>
    <lineage>
        <taxon>Eukaryota</taxon>
        <taxon>Metazoa</taxon>
        <taxon>Spiralia</taxon>
        <taxon>Lophotrochozoa</taxon>
        <taxon>Mollusca</taxon>
        <taxon>Bivalvia</taxon>
        <taxon>Autobranchia</taxon>
        <taxon>Pteriomorphia</taxon>
        <taxon>Ostreida</taxon>
        <taxon>Ostreoidea</taxon>
        <taxon>Ostreidae</taxon>
        <taxon>Crassostrea</taxon>
    </lineage>
</organism>
<protein>
    <submittedName>
        <fullName evidence="4">FAD-dependent oxidoreductase domain-containing protein 2-like</fullName>
    </submittedName>
</protein>
<keyword evidence="1" id="KW-0560">Oxidoreductase</keyword>
<evidence type="ECO:0000256" key="2">
    <source>
        <dbReference type="SAM" id="SignalP"/>
    </source>
</evidence>
<accession>A0A8B8CQF0</accession>
<feature type="chain" id="PRO_5034397500" evidence="2">
    <location>
        <begin position="27"/>
        <end position="604"/>
    </location>
</feature>
<dbReference type="KEGG" id="cvn:111121194"/>
<dbReference type="GO" id="GO:0005788">
    <property type="term" value="C:endoplasmic reticulum lumen"/>
    <property type="evidence" value="ECO:0007669"/>
    <property type="project" value="TreeGrafter"/>
</dbReference>
<dbReference type="PRINTS" id="PR00368">
    <property type="entry name" value="FADPNR"/>
</dbReference>
<name>A0A8B8CQF0_CRAVI</name>
<dbReference type="PANTHER" id="PTHR43539:SF23">
    <property type="entry name" value="FAD-DEPENDENT OXIDOREDUCTASE DOMAIN-CONTAINING PROTEIN 2"/>
    <property type="match status" value="1"/>
</dbReference>
<keyword evidence="3" id="KW-1185">Reference proteome</keyword>
<dbReference type="SUPFAM" id="SSF51905">
    <property type="entry name" value="FAD/NAD(P)-binding domain"/>
    <property type="match status" value="1"/>
</dbReference>
<dbReference type="PANTHER" id="PTHR43539">
    <property type="entry name" value="FLAVIN-BINDING MONOOXYGENASE-LIKE PROTEIN (AFU_ORTHOLOGUE AFUA_4G09220)"/>
    <property type="match status" value="1"/>
</dbReference>
<evidence type="ECO:0000313" key="4">
    <source>
        <dbReference type="RefSeq" id="XP_022318058.1"/>
    </source>
</evidence>
<dbReference type="GO" id="GO:0050660">
    <property type="term" value="F:flavin adenine dinucleotide binding"/>
    <property type="evidence" value="ECO:0007669"/>
    <property type="project" value="TreeGrafter"/>
</dbReference>
<dbReference type="InterPro" id="IPR036188">
    <property type="entry name" value="FAD/NAD-bd_sf"/>
</dbReference>
<sequence>MIKRWIGMISALWCLVVAILVVGVSASPKEHEYCVIGAGPAGLQIGYFLHNAQRDYVIFEKSSAPGSFYTKYPIHRKLISINKIYTGRENNEYNLRHDWNSLLSDDNRMLFKHFSREMFPPADVMVKYLGSFAQHYNLTIRYNTEISDVHSLQENKFHKIGMKDQHGKDYLCRVAIVATGIWKPRIPDIPGQELMDGYENLSLNASEYEGKSVMILGRGNSAFETASAIYDKTNFVHMVGRHRIRIAWETHYVGDLRAVNNELLDTYQLKSLDGLLEYDINDYRVVREGGKLYLRENLPPGSQWEDYDNDPLLTPYDKIIRCLGFQFDPSIFRKVSDVAARPTQKYPYLDYDYRSPTIQGLYFTGTIAHSLDYRQSAGGFIHGFRYSARVLSKILNWRYHQEKWPSTSLPVSNLTSTIIRRVNEASGLYQMFAYLGDVILVDKDGVFEYIEEFPVKLLRKFSDVTGIEVGDRRVVVVLLQYGAGFHGPEEDVFRVDRAAADPEYAEYSNFLHPVIHYFKEIPKEQGLERRRRDQPLPPADKIHHVLEDFSANWDRPLSHIKPLNLFLRRTLNDLYDTKCASSSNMFSKYKDSTKSLDSQFCIVS</sequence>
<evidence type="ECO:0000256" key="1">
    <source>
        <dbReference type="ARBA" id="ARBA00023002"/>
    </source>
</evidence>
<dbReference type="GO" id="GO:0036503">
    <property type="term" value="P:ERAD pathway"/>
    <property type="evidence" value="ECO:0007669"/>
    <property type="project" value="TreeGrafter"/>
</dbReference>